<dbReference type="InterPro" id="IPR027266">
    <property type="entry name" value="TrmE/GcvT-like"/>
</dbReference>
<dbReference type="EMBL" id="PYGA01000007">
    <property type="protein sequence ID" value="PSK97815.1"/>
    <property type="molecule type" value="Genomic_DNA"/>
</dbReference>
<dbReference type="InterPro" id="IPR007375">
    <property type="entry name" value="SoxG"/>
</dbReference>
<organism evidence="1 2">
    <name type="scientific">Murinocardiopsis flavida</name>
    <dbReference type="NCBI Taxonomy" id="645275"/>
    <lineage>
        <taxon>Bacteria</taxon>
        <taxon>Bacillati</taxon>
        <taxon>Actinomycetota</taxon>
        <taxon>Actinomycetes</taxon>
        <taxon>Streptosporangiales</taxon>
        <taxon>Nocardiopsidaceae</taxon>
        <taxon>Murinocardiopsis</taxon>
    </lineage>
</organism>
<dbReference type="RefSeq" id="WP_245928759.1">
    <property type="nucleotide sequence ID" value="NZ_PYGA01000007.1"/>
</dbReference>
<dbReference type="Gene3D" id="3.30.1360.120">
    <property type="entry name" value="Probable tRNA modification gtpase trme, domain 1"/>
    <property type="match status" value="1"/>
</dbReference>
<evidence type="ECO:0000313" key="1">
    <source>
        <dbReference type="EMBL" id="PSK97815.1"/>
    </source>
</evidence>
<dbReference type="Pfam" id="PF04268">
    <property type="entry name" value="SoxG"/>
    <property type="match status" value="1"/>
</dbReference>
<gene>
    <name evidence="1" type="ORF">CLV63_107208</name>
</gene>
<dbReference type="SUPFAM" id="SSF103025">
    <property type="entry name" value="Folate-binding domain"/>
    <property type="match status" value="1"/>
</dbReference>
<accession>A0A2P8DKR2</accession>
<reference evidence="1 2" key="1">
    <citation type="submission" date="2018-03" db="EMBL/GenBank/DDBJ databases">
        <title>Genomic Encyclopedia of Archaeal and Bacterial Type Strains, Phase II (KMG-II): from individual species to whole genera.</title>
        <authorList>
            <person name="Goeker M."/>
        </authorList>
    </citation>
    <scope>NUCLEOTIDE SEQUENCE [LARGE SCALE GENOMIC DNA]</scope>
    <source>
        <strain evidence="1 2">DSM 45312</strain>
    </source>
</reference>
<proteinExistence type="predicted"/>
<evidence type="ECO:0000313" key="2">
    <source>
        <dbReference type="Proteomes" id="UP000240542"/>
    </source>
</evidence>
<dbReference type="Proteomes" id="UP000240542">
    <property type="component" value="Unassembled WGS sequence"/>
</dbReference>
<protein>
    <submittedName>
        <fullName evidence="1">Sarcosine oxidase subunit gamma</fullName>
    </submittedName>
</protein>
<comment type="caution">
    <text evidence="1">The sequence shown here is derived from an EMBL/GenBank/DDBJ whole genome shotgun (WGS) entry which is preliminary data.</text>
</comment>
<dbReference type="AlphaFoldDB" id="A0A2P8DKR2"/>
<dbReference type="Gene3D" id="3.30.70.1520">
    <property type="entry name" value="Heterotetrameric sarcosine oxidase"/>
    <property type="match status" value="1"/>
</dbReference>
<name>A0A2P8DKR2_9ACTN</name>
<keyword evidence="2" id="KW-1185">Reference proteome</keyword>
<sequence>MTDERTAVPRPRPERRSPIAHLADRCAGTGSAATVRLREVPFPAQAELRVSEDEEAAVVRLAAEFLGCPLPGPGSARGDGSPYALWCGPGWYLVVDSSASGPGLAAALECAVGGEYGMACGSVTDVSAQRTVLELSGPHARDVLAHGCMLDLHPRVFGPGGYTQTLLAGAAVGLQQTDAAPTYRVLVRAAHAEHLTRWLLDAMTEYAE</sequence>